<dbReference type="InterPro" id="IPR002514">
    <property type="entry name" value="Transposase_8"/>
</dbReference>
<evidence type="ECO:0000313" key="2">
    <source>
        <dbReference type="Proteomes" id="UP000716004"/>
    </source>
</evidence>
<sequence length="105" mass="11787">MTTKRMIAASEKMAILNEGMQPGAVVTELCRKHNIGSSTYYKWKKEAVQGMKEAVTGPSKEVIALKQENARLKKLVAEEALLIDRLRELNETLSRGKNDGRRLSQ</sequence>
<dbReference type="InterPro" id="IPR010921">
    <property type="entry name" value="Trp_repressor/repl_initiator"/>
</dbReference>
<dbReference type="GO" id="GO:0004803">
    <property type="term" value="F:transposase activity"/>
    <property type="evidence" value="ECO:0007669"/>
    <property type="project" value="InterPro"/>
</dbReference>
<dbReference type="EMBL" id="JAGVSJ010000033">
    <property type="protein sequence ID" value="MBX8632535.1"/>
    <property type="molecule type" value="Genomic_DNA"/>
</dbReference>
<name>A0A8J8CEV5_9ARCH</name>
<dbReference type="PANTHER" id="PTHR33609">
    <property type="entry name" value="LOW CALCIUM RESPONSE LOCUS PROTEIN S"/>
    <property type="match status" value="1"/>
</dbReference>
<dbReference type="Proteomes" id="UP000716004">
    <property type="component" value="Unassembled WGS sequence"/>
</dbReference>
<reference evidence="1" key="1">
    <citation type="submission" date="2021-04" db="EMBL/GenBank/DDBJ databases">
        <title>Genomic insights into ecological role and evolution of a novel Thermoplasmata order Candidatus Sysuiplasmatales.</title>
        <authorList>
            <person name="Yuan Y."/>
        </authorList>
    </citation>
    <scope>NUCLEOTIDE SEQUENCE</scope>
    <source>
        <strain evidence="1">YP2-bin.285</strain>
    </source>
</reference>
<dbReference type="Pfam" id="PF01527">
    <property type="entry name" value="HTH_Tnp_1"/>
    <property type="match status" value="1"/>
</dbReference>
<protein>
    <submittedName>
        <fullName evidence="1">Transposase</fullName>
    </submittedName>
</protein>
<dbReference type="AlphaFoldDB" id="A0A8J8CEV5"/>
<dbReference type="InterPro" id="IPR052546">
    <property type="entry name" value="Transposase_8_domain"/>
</dbReference>
<dbReference type="GO" id="GO:0006313">
    <property type="term" value="P:DNA transposition"/>
    <property type="evidence" value="ECO:0007669"/>
    <property type="project" value="InterPro"/>
</dbReference>
<evidence type="ECO:0000313" key="1">
    <source>
        <dbReference type="EMBL" id="MBX8632535.1"/>
    </source>
</evidence>
<accession>A0A8J8CEV5</accession>
<organism evidence="1 2">
    <name type="scientific">Candidatus Sysuiplasma superficiale</name>
    <dbReference type="NCBI Taxonomy" id="2823368"/>
    <lineage>
        <taxon>Archaea</taxon>
        <taxon>Methanobacteriati</taxon>
        <taxon>Thermoplasmatota</taxon>
        <taxon>Thermoplasmata</taxon>
        <taxon>Candidatus Sysuiplasmatales</taxon>
        <taxon>Candidatus Sysuiplasmataceae</taxon>
        <taxon>Candidatus Sysuiplasma</taxon>
    </lineage>
</organism>
<dbReference type="SUPFAM" id="SSF48295">
    <property type="entry name" value="TrpR-like"/>
    <property type="match status" value="1"/>
</dbReference>
<dbReference type="PANTHER" id="PTHR33609:SF1">
    <property type="entry name" value="TRANSPOSASE"/>
    <property type="match status" value="1"/>
</dbReference>
<comment type="caution">
    <text evidence="1">The sequence shown here is derived from an EMBL/GenBank/DDBJ whole genome shotgun (WGS) entry which is preliminary data.</text>
</comment>
<proteinExistence type="predicted"/>
<gene>
    <name evidence="1" type="ORF">J9259_08505</name>
</gene>
<dbReference type="GO" id="GO:0043565">
    <property type="term" value="F:sequence-specific DNA binding"/>
    <property type="evidence" value="ECO:0007669"/>
    <property type="project" value="InterPro"/>
</dbReference>